<dbReference type="PANTHER" id="PTHR14097:SF8">
    <property type="entry name" value="NAD(P)-BINDING DOMAIN-CONTAINING PROTEIN"/>
    <property type="match status" value="1"/>
</dbReference>
<dbReference type="OrthoDB" id="9798632at2"/>
<name>A0A4Q7MLQ9_9BACT</name>
<proteinExistence type="predicted"/>
<dbReference type="GO" id="GO:0016020">
    <property type="term" value="C:membrane"/>
    <property type="evidence" value="ECO:0007669"/>
    <property type="project" value="UniProtKB-SubCell"/>
</dbReference>
<evidence type="ECO:0000259" key="2">
    <source>
        <dbReference type="Pfam" id="PF01370"/>
    </source>
</evidence>
<gene>
    <name evidence="3" type="ORF">EV199_5152</name>
</gene>
<dbReference type="SUPFAM" id="SSF51735">
    <property type="entry name" value="NAD(P)-binding Rossmann-fold domains"/>
    <property type="match status" value="1"/>
</dbReference>
<dbReference type="PANTHER" id="PTHR14097">
    <property type="entry name" value="OXIDOREDUCTASE HTATIP2"/>
    <property type="match status" value="1"/>
</dbReference>
<dbReference type="EMBL" id="SGXA01000003">
    <property type="protein sequence ID" value="RZS69315.1"/>
    <property type="molecule type" value="Genomic_DNA"/>
</dbReference>
<dbReference type="Gene3D" id="3.40.50.720">
    <property type="entry name" value="NAD(P)-binding Rossmann-like Domain"/>
    <property type="match status" value="1"/>
</dbReference>
<organism evidence="3 4">
    <name type="scientific">Pseudobacter ginsenosidimutans</name>
    <dbReference type="NCBI Taxonomy" id="661488"/>
    <lineage>
        <taxon>Bacteria</taxon>
        <taxon>Pseudomonadati</taxon>
        <taxon>Bacteroidota</taxon>
        <taxon>Chitinophagia</taxon>
        <taxon>Chitinophagales</taxon>
        <taxon>Chitinophagaceae</taxon>
        <taxon>Pseudobacter</taxon>
    </lineage>
</organism>
<reference evidence="3 4" key="1">
    <citation type="submission" date="2019-02" db="EMBL/GenBank/DDBJ databases">
        <title>Genomic Encyclopedia of Type Strains, Phase IV (KMG-IV): sequencing the most valuable type-strain genomes for metagenomic binning, comparative biology and taxonomic classification.</title>
        <authorList>
            <person name="Goeker M."/>
        </authorList>
    </citation>
    <scope>NUCLEOTIDE SEQUENCE [LARGE SCALE GENOMIC DNA]</scope>
    <source>
        <strain evidence="3 4">DSM 18116</strain>
    </source>
</reference>
<dbReference type="Proteomes" id="UP000293874">
    <property type="component" value="Unassembled WGS sequence"/>
</dbReference>
<sequence>MNDGLKVLITGASGMVGEGVLLECLQHPSVAEILVITRRTTGIQHPKLTEIIHKDFFNLFSLRDQLKGIDACYFCLGISSVGISADAYYRTTYTLTMHMAELLVQASPQAVFCYVSGAGTDSSEHGRIRWARVKGQTENHLMKLPFKAVYAFRPAFMKPSPGQKNVKSIYKFISWLYPIGRKLSPNSYCTLREVGLAMINITLHGYSKKVITGRDIIALAAK</sequence>
<comment type="caution">
    <text evidence="3">The sequence shown here is derived from an EMBL/GenBank/DDBJ whole genome shotgun (WGS) entry which is preliminary data.</text>
</comment>
<keyword evidence="4" id="KW-1185">Reference proteome</keyword>
<evidence type="ECO:0000313" key="3">
    <source>
        <dbReference type="EMBL" id="RZS69315.1"/>
    </source>
</evidence>
<feature type="domain" description="NAD-dependent epimerase/dehydratase" evidence="2">
    <location>
        <begin position="7"/>
        <end position="116"/>
    </location>
</feature>
<evidence type="ECO:0000256" key="1">
    <source>
        <dbReference type="ARBA" id="ARBA00004370"/>
    </source>
</evidence>
<dbReference type="InterPro" id="IPR001509">
    <property type="entry name" value="Epimerase_deHydtase"/>
</dbReference>
<accession>A0A4Q7MLQ9</accession>
<protein>
    <submittedName>
        <fullName evidence="3">NAD-dependent epimerase/dehydratase family protein</fullName>
    </submittedName>
</protein>
<evidence type="ECO:0000313" key="4">
    <source>
        <dbReference type="Proteomes" id="UP000293874"/>
    </source>
</evidence>
<dbReference type="AlphaFoldDB" id="A0A4Q7MLQ9"/>
<comment type="subcellular location">
    <subcellularLocation>
        <location evidence="1">Membrane</location>
    </subcellularLocation>
</comment>
<dbReference type="Pfam" id="PF01370">
    <property type="entry name" value="Epimerase"/>
    <property type="match status" value="1"/>
</dbReference>
<dbReference type="InterPro" id="IPR036291">
    <property type="entry name" value="NAD(P)-bd_dom_sf"/>
</dbReference>
<dbReference type="RefSeq" id="WP_130543659.1">
    <property type="nucleotide sequence ID" value="NZ_CP042431.1"/>
</dbReference>